<keyword evidence="4" id="KW-0274">FAD</keyword>
<dbReference type="OrthoDB" id="9787779at2"/>
<accession>F3L0F2</accession>
<keyword evidence="9" id="KW-1185">Reference proteome</keyword>
<feature type="domain" description="Glucose-methanol-choline oxidoreductase C-terminal" evidence="7">
    <location>
        <begin position="424"/>
        <end position="543"/>
    </location>
</feature>
<name>F3L0F2_9GAMM</name>
<gene>
    <name evidence="8" type="ORF">IMCC3088_873</name>
</gene>
<comment type="caution">
    <text evidence="8">The sequence shown here is derived from an EMBL/GenBank/DDBJ whole genome shotgun (WGS) entry which is preliminary data.</text>
</comment>
<dbReference type="Pfam" id="PF00732">
    <property type="entry name" value="GMC_oxred_N"/>
    <property type="match status" value="1"/>
</dbReference>
<dbReference type="RefSeq" id="WP_009575170.1">
    <property type="nucleotide sequence ID" value="NZ_AEIG01000021.1"/>
</dbReference>
<dbReference type="Gene3D" id="3.50.50.60">
    <property type="entry name" value="FAD/NAD(P)-binding domain"/>
    <property type="match status" value="2"/>
</dbReference>
<evidence type="ECO:0000313" key="8">
    <source>
        <dbReference type="EMBL" id="EGG30170.1"/>
    </source>
</evidence>
<dbReference type="InterPro" id="IPR007867">
    <property type="entry name" value="GMC_OxRtase_C"/>
</dbReference>
<dbReference type="AlphaFoldDB" id="F3L0F2"/>
<evidence type="ECO:0000256" key="4">
    <source>
        <dbReference type="ARBA" id="ARBA00022827"/>
    </source>
</evidence>
<reference evidence="8 9" key="1">
    <citation type="journal article" date="2011" name="J. Bacteriol.">
        <title>Genome sequence of strain IMCC3088, a proteorhodopsin-containing marine bacterium belonging to the OM60/NOR5 clade.</title>
        <authorList>
            <person name="Jang Y."/>
            <person name="Oh H.M."/>
            <person name="Kang I."/>
            <person name="Lee K."/>
            <person name="Yang S.J."/>
            <person name="Cho J.C."/>
        </authorList>
    </citation>
    <scope>NUCLEOTIDE SEQUENCE [LARGE SCALE GENOMIC DNA]</scope>
    <source>
        <strain evidence="8 9">IMCC3088</strain>
    </source>
</reference>
<dbReference type="eggNOG" id="COG2303">
    <property type="taxonomic scope" value="Bacteria"/>
</dbReference>
<keyword evidence="5" id="KW-0560">Oxidoreductase</keyword>
<dbReference type="SUPFAM" id="SSF51905">
    <property type="entry name" value="FAD/NAD(P)-binding domain"/>
    <property type="match status" value="1"/>
</dbReference>
<comment type="cofactor">
    <cofactor evidence="1">
        <name>FAD</name>
        <dbReference type="ChEBI" id="CHEBI:57692"/>
    </cofactor>
</comment>
<comment type="similarity">
    <text evidence="2">Belongs to the GMC oxidoreductase family.</text>
</comment>
<dbReference type="Pfam" id="PF05199">
    <property type="entry name" value="GMC_oxred_C"/>
    <property type="match status" value="1"/>
</dbReference>
<protein>
    <submittedName>
        <fullName evidence="8">Glucose-methanol-choline (GMC) oxidoreductase:NAD binding site</fullName>
    </submittedName>
</protein>
<dbReference type="PANTHER" id="PTHR42784:SF1">
    <property type="entry name" value="PYRANOSE 2-OXIDASE"/>
    <property type="match status" value="1"/>
</dbReference>
<evidence type="ECO:0000313" key="9">
    <source>
        <dbReference type="Proteomes" id="UP000005615"/>
    </source>
</evidence>
<evidence type="ECO:0000256" key="5">
    <source>
        <dbReference type="ARBA" id="ARBA00023002"/>
    </source>
</evidence>
<dbReference type="GO" id="GO:0050660">
    <property type="term" value="F:flavin adenine dinucleotide binding"/>
    <property type="evidence" value="ECO:0007669"/>
    <property type="project" value="InterPro"/>
</dbReference>
<proteinExistence type="inferred from homology"/>
<dbReference type="EMBL" id="AEIG01000021">
    <property type="protein sequence ID" value="EGG30170.1"/>
    <property type="molecule type" value="Genomic_DNA"/>
</dbReference>
<evidence type="ECO:0000256" key="2">
    <source>
        <dbReference type="ARBA" id="ARBA00010790"/>
    </source>
</evidence>
<evidence type="ECO:0000259" key="7">
    <source>
        <dbReference type="Pfam" id="PF05199"/>
    </source>
</evidence>
<dbReference type="Proteomes" id="UP000005615">
    <property type="component" value="Unassembled WGS sequence"/>
</dbReference>
<dbReference type="PANTHER" id="PTHR42784">
    <property type="entry name" value="PYRANOSE 2-OXIDASE"/>
    <property type="match status" value="1"/>
</dbReference>
<evidence type="ECO:0000256" key="1">
    <source>
        <dbReference type="ARBA" id="ARBA00001974"/>
    </source>
</evidence>
<organism evidence="8 9">
    <name type="scientific">Aequoribacter fuscus</name>
    <dbReference type="NCBI Taxonomy" id="2518989"/>
    <lineage>
        <taxon>Bacteria</taxon>
        <taxon>Pseudomonadati</taxon>
        <taxon>Pseudomonadota</taxon>
        <taxon>Gammaproteobacteria</taxon>
        <taxon>Cellvibrionales</taxon>
        <taxon>Halieaceae</taxon>
        <taxon>Aequoribacter</taxon>
    </lineage>
</organism>
<evidence type="ECO:0000259" key="6">
    <source>
        <dbReference type="Pfam" id="PF00732"/>
    </source>
</evidence>
<dbReference type="InterPro" id="IPR036188">
    <property type="entry name" value="FAD/NAD-bd_sf"/>
</dbReference>
<dbReference type="InterPro" id="IPR051473">
    <property type="entry name" value="P2Ox-like"/>
</dbReference>
<dbReference type="InterPro" id="IPR000172">
    <property type="entry name" value="GMC_OxRdtase_N"/>
</dbReference>
<feature type="domain" description="Glucose-methanol-choline oxidoreductase N-terminal" evidence="6">
    <location>
        <begin position="7"/>
        <end position="332"/>
    </location>
</feature>
<dbReference type="SUPFAM" id="SSF54373">
    <property type="entry name" value="FAD-linked reductases, C-terminal domain"/>
    <property type="match status" value="1"/>
</dbReference>
<keyword evidence="3" id="KW-0285">Flavoprotein</keyword>
<dbReference type="STRING" id="2518989.IMCC3088_873"/>
<dbReference type="GO" id="GO:0016614">
    <property type="term" value="F:oxidoreductase activity, acting on CH-OH group of donors"/>
    <property type="evidence" value="ECO:0007669"/>
    <property type="project" value="InterPro"/>
</dbReference>
<evidence type="ECO:0000256" key="3">
    <source>
        <dbReference type="ARBA" id="ARBA00022630"/>
    </source>
</evidence>
<sequence length="560" mass="62485">MQTTDFDAIVIGSGITGGWAAKELTEQGLKVLMVDRGQMIEHGKDYITEHQPPWADALRGKPLRDLYQQDYPVQSRNYLFDETTRHYFNNDKDNPYANQDQFTWFRTDVVGGRSLLWGRQVYRWSDLDFGANLADGHGIDWPIRYQDIEPWYRKVEEFIGVSGQAEGLAHLPDSVFLPAMSMNVVEEHAKAKIEQHFDDRIMTIGRAAVLTQPHLGRGACHYCGPCHRGCSVGAYFSTQSSTLPAARATGNLTLLANTAAERIDYDSSLQRATGVTTVNTQTLERKRFSAKLIFVCSSSIASAALLLNSRSEAFPTGLANRSGTLGHYLMDHTYRTGATGVFTQFNDFIDRGNRPNGIYIPRFQNIGKQDRDFVRGYNFQGAAMRIPLQAQALSTPGFGADYKHSLRTPGPWIMYLMGFGECLPRYENRMELLHDKTDRLGLPQIRFHFEWSDNEHKIRADIMREAQAMLEAAGAVAINPFNWVGLGGEAIHEMGTARMGKDPASSVLNKWNQAHDVPNVFVTDGACMTSSSSVNPSLTYMALTARAANYAAQQLAEGLL</sequence>